<feature type="region of interest" description="Disordered" evidence="1">
    <location>
        <begin position="1"/>
        <end position="26"/>
    </location>
</feature>
<dbReference type="InParanoid" id="A0A3N4M5E9"/>
<dbReference type="AlphaFoldDB" id="A0A3N4M5E9"/>
<name>A0A3N4M5E9_9PEZI</name>
<sequence length="308" mass="35214">MSISNRTQPITIPHTGTLSPPASVSADRGQELQSGAWAATTHLAVLTDADDLDPIIHKLSTFGQIDDLKAWAVDDAPPYQVYCLITFRYALDMQRALCPLRNATSKAYLTKQVNVPIPGYTLNEYHHDPFYDNRLATSFMTTPAITHPQEIGIIQHHPYPEPAIGPEPEGTTRSVVFLDSRGNMIRMTPKFSDRLEKAWERVRETLLAEMQLHHDGVSPIARVVPEPWRGKWWILWPTWDLKRNRATFESVDIARRVIKKMKREKWGGEWDVKDGRYVSDPISMEDLADGDPNDDIIRRHDEVFIKHC</sequence>
<dbReference type="OrthoDB" id="5332340at2759"/>
<dbReference type="EMBL" id="ML121528">
    <property type="protein sequence ID" value="RPB29039.1"/>
    <property type="molecule type" value="Genomic_DNA"/>
</dbReference>
<proteinExistence type="predicted"/>
<reference evidence="2 3" key="1">
    <citation type="journal article" date="2018" name="Nat. Ecol. Evol.">
        <title>Pezizomycetes genomes reveal the molecular basis of ectomycorrhizal truffle lifestyle.</title>
        <authorList>
            <person name="Murat C."/>
            <person name="Payen T."/>
            <person name="Noel B."/>
            <person name="Kuo A."/>
            <person name="Morin E."/>
            <person name="Chen J."/>
            <person name="Kohler A."/>
            <person name="Krizsan K."/>
            <person name="Balestrini R."/>
            <person name="Da Silva C."/>
            <person name="Montanini B."/>
            <person name="Hainaut M."/>
            <person name="Levati E."/>
            <person name="Barry K.W."/>
            <person name="Belfiori B."/>
            <person name="Cichocki N."/>
            <person name="Clum A."/>
            <person name="Dockter R.B."/>
            <person name="Fauchery L."/>
            <person name="Guy J."/>
            <person name="Iotti M."/>
            <person name="Le Tacon F."/>
            <person name="Lindquist E.A."/>
            <person name="Lipzen A."/>
            <person name="Malagnac F."/>
            <person name="Mello A."/>
            <person name="Molinier V."/>
            <person name="Miyauchi S."/>
            <person name="Poulain J."/>
            <person name="Riccioni C."/>
            <person name="Rubini A."/>
            <person name="Sitrit Y."/>
            <person name="Splivallo R."/>
            <person name="Traeger S."/>
            <person name="Wang M."/>
            <person name="Zifcakova L."/>
            <person name="Wipf D."/>
            <person name="Zambonelli A."/>
            <person name="Paolocci F."/>
            <person name="Nowrousian M."/>
            <person name="Ottonello S."/>
            <person name="Baldrian P."/>
            <person name="Spatafora J.W."/>
            <person name="Henrissat B."/>
            <person name="Nagy L.G."/>
            <person name="Aury J.M."/>
            <person name="Wincker P."/>
            <person name="Grigoriev I.V."/>
            <person name="Bonfante P."/>
            <person name="Martin F.M."/>
        </authorList>
    </citation>
    <scope>NUCLEOTIDE SEQUENCE [LARGE SCALE GENOMIC DNA]</scope>
    <source>
        <strain evidence="2 3">ATCC MYA-4762</strain>
    </source>
</reference>
<protein>
    <submittedName>
        <fullName evidence="2">Uncharacterized protein</fullName>
    </submittedName>
</protein>
<evidence type="ECO:0000256" key="1">
    <source>
        <dbReference type="SAM" id="MobiDB-lite"/>
    </source>
</evidence>
<feature type="compositionally biased region" description="Polar residues" evidence="1">
    <location>
        <begin position="1"/>
        <end position="22"/>
    </location>
</feature>
<dbReference type="Proteomes" id="UP000267821">
    <property type="component" value="Unassembled WGS sequence"/>
</dbReference>
<organism evidence="2 3">
    <name type="scientific">Terfezia boudieri ATCC MYA-4762</name>
    <dbReference type="NCBI Taxonomy" id="1051890"/>
    <lineage>
        <taxon>Eukaryota</taxon>
        <taxon>Fungi</taxon>
        <taxon>Dikarya</taxon>
        <taxon>Ascomycota</taxon>
        <taxon>Pezizomycotina</taxon>
        <taxon>Pezizomycetes</taxon>
        <taxon>Pezizales</taxon>
        <taxon>Pezizaceae</taxon>
        <taxon>Terfezia</taxon>
    </lineage>
</organism>
<keyword evidence="3" id="KW-1185">Reference proteome</keyword>
<gene>
    <name evidence="2" type="ORF">L211DRAFT_253615</name>
</gene>
<evidence type="ECO:0000313" key="3">
    <source>
        <dbReference type="Proteomes" id="UP000267821"/>
    </source>
</evidence>
<accession>A0A3N4M5E9</accession>
<evidence type="ECO:0000313" key="2">
    <source>
        <dbReference type="EMBL" id="RPB29039.1"/>
    </source>
</evidence>